<dbReference type="AlphaFoldDB" id="A0A0G0Q449"/>
<evidence type="ECO:0000256" key="2">
    <source>
        <dbReference type="ARBA" id="ARBA00022730"/>
    </source>
</evidence>
<protein>
    <recommendedName>
        <fullName evidence="6 7">Large ribosomal subunit protein uL3</fullName>
    </recommendedName>
</protein>
<dbReference type="Pfam" id="PF00297">
    <property type="entry name" value="Ribosomal_L3"/>
    <property type="match status" value="1"/>
</dbReference>
<dbReference type="NCBIfam" id="TIGR03625">
    <property type="entry name" value="L3_bact"/>
    <property type="match status" value="1"/>
</dbReference>
<dbReference type="HAMAP" id="MF_01325_B">
    <property type="entry name" value="Ribosomal_uL3_B"/>
    <property type="match status" value="1"/>
</dbReference>
<comment type="subunit">
    <text evidence="7">Part of the 50S ribosomal subunit. Forms a cluster with proteins L14 and L19.</text>
</comment>
<name>A0A0G0Q449_9BACT</name>
<dbReference type="PANTHER" id="PTHR11229:SF16">
    <property type="entry name" value="LARGE RIBOSOMAL SUBUNIT PROTEIN UL3C"/>
    <property type="match status" value="1"/>
</dbReference>
<organism evidence="8 9">
    <name type="scientific">Candidatus Magasanikbacteria bacterium GW2011_GWA2_40_10</name>
    <dbReference type="NCBI Taxonomy" id="1619037"/>
    <lineage>
        <taxon>Bacteria</taxon>
        <taxon>Candidatus Magasanikiibacteriota</taxon>
    </lineage>
</organism>
<accession>A0A0G0Q449</accession>
<reference evidence="8 9" key="1">
    <citation type="journal article" date="2015" name="Nature">
        <title>rRNA introns, odd ribosomes, and small enigmatic genomes across a large radiation of phyla.</title>
        <authorList>
            <person name="Brown C.T."/>
            <person name="Hug L.A."/>
            <person name="Thomas B.C."/>
            <person name="Sharon I."/>
            <person name="Castelle C.J."/>
            <person name="Singh A."/>
            <person name="Wilkins M.J."/>
            <person name="Williams K.H."/>
            <person name="Banfield J.F."/>
        </authorList>
    </citation>
    <scope>NUCLEOTIDE SEQUENCE [LARGE SCALE GENOMIC DNA]</scope>
</reference>
<keyword evidence="5 7" id="KW-0687">Ribonucleoprotein</keyword>
<dbReference type="InterPro" id="IPR000597">
    <property type="entry name" value="Ribosomal_uL3"/>
</dbReference>
<evidence type="ECO:0000313" key="9">
    <source>
        <dbReference type="Proteomes" id="UP000034855"/>
    </source>
</evidence>
<proteinExistence type="inferred from homology"/>
<evidence type="ECO:0000313" key="8">
    <source>
        <dbReference type="EMBL" id="KKR35129.1"/>
    </source>
</evidence>
<dbReference type="STRING" id="1619037.UT67_C0003G0003"/>
<keyword evidence="4 7" id="KW-0689">Ribosomal protein</keyword>
<evidence type="ECO:0000256" key="3">
    <source>
        <dbReference type="ARBA" id="ARBA00022884"/>
    </source>
</evidence>
<keyword evidence="3 7" id="KW-0694">RNA-binding</keyword>
<comment type="similarity">
    <text evidence="1 7">Belongs to the universal ribosomal protein uL3 family.</text>
</comment>
<dbReference type="GO" id="GO:0022625">
    <property type="term" value="C:cytosolic large ribosomal subunit"/>
    <property type="evidence" value="ECO:0007669"/>
    <property type="project" value="TreeGrafter"/>
</dbReference>
<comment type="caution">
    <text evidence="8">The sequence shown here is derived from an EMBL/GenBank/DDBJ whole genome shotgun (WGS) entry which is preliminary data.</text>
</comment>
<gene>
    <name evidence="7" type="primary">rplC</name>
    <name evidence="8" type="ORF">UT67_C0003G0003</name>
</gene>
<dbReference type="InterPro" id="IPR019927">
    <property type="entry name" value="Ribosomal_uL3_bac/org-type"/>
</dbReference>
<comment type="function">
    <text evidence="7">One of the primary rRNA binding proteins, it binds directly near the 3'-end of the 23S rRNA, where it nucleates assembly of the 50S subunit.</text>
</comment>
<dbReference type="FunFam" id="2.40.30.10:FF:000004">
    <property type="entry name" value="50S ribosomal protein L3"/>
    <property type="match status" value="1"/>
</dbReference>
<dbReference type="GO" id="GO:0006412">
    <property type="term" value="P:translation"/>
    <property type="evidence" value="ECO:0007669"/>
    <property type="project" value="UniProtKB-UniRule"/>
</dbReference>
<dbReference type="PANTHER" id="PTHR11229">
    <property type="entry name" value="50S RIBOSOMAL PROTEIN L3"/>
    <property type="match status" value="1"/>
</dbReference>
<dbReference type="SUPFAM" id="SSF50447">
    <property type="entry name" value="Translation proteins"/>
    <property type="match status" value="1"/>
</dbReference>
<keyword evidence="2 7" id="KW-0699">rRNA-binding</keyword>
<evidence type="ECO:0000256" key="6">
    <source>
        <dbReference type="ARBA" id="ARBA00035243"/>
    </source>
</evidence>
<dbReference type="InterPro" id="IPR009000">
    <property type="entry name" value="Transl_B-barrel_sf"/>
</dbReference>
<dbReference type="PATRIC" id="fig|1619037.3.peg.95"/>
<evidence type="ECO:0000256" key="1">
    <source>
        <dbReference type="ARBA" id="ARBA00006540"/>
    </source>
</evidence>
<dbReference type="GO" id="GO:0019843">
    <property type="term" value="F:rRNA binding"/>
    <property type="evidence" value="ECO:0007669"/>
    <property type="project" value="UniProtKB-UniRule"/>
</dbReference>
<evidence type="ECO:0000256" key="4">
    <source>
        <dbReference type="ARBA" id="ARBA00022980"/>
    </source>
</evidence>
<sequence length="221" mass="23994">MKFILGKKIGMTQVFLENGLVVPVTKVQAGPCQIVEVKENNKKNGLKAVQIGFDETKETSIAQPQVGHLKDLDKVRNMRDFKIEISAEVKRGDTITVDTFIIGDKVAVVGESKGKGFAGVVKRHHFRGGPASHGHKDNLRMPGTIGAGGVQRVFKDQKMAGRMGGERITVKNLEIIEVHPEVNEIYIKGAVPGGRNALLLISGEGELILKTQNAQPITQNV</sequence>
<dbReference type="GO" id="GO:0003735">
    <property type="term" value="F:structural constituent of ribosome"/>
    <property type="evidence" value="ECO:0007669"/>
    <property type="project" value="UniProtKB-UniRule"/>
</dbReference>
<dbReference type="Proteomes" id="UP000034855">
    <property type="component" value="Unassembled WGS sequence"/>
</dbReference>
<dbReference type="EMBL" id="LBXR01000003">
    <property type="protein sequence ID" value="KKR35129.1"/>
    <property type="molecule type" value="Genomic_DNA"/>
</dbReference>
<dbReference type="Gene3D" id="2.40.30.10">
    <property type="entry name" value="Translation factors"/>
    <property type="match status" value="2"/>
</dbReference>
<evidence type="ECO:0000256" key="5">
    <source>
        <dbReference type="ARBA" id="ARBA00023274"/>
    </source>
</evidence>
<evidence type="ECO:0000256" key="7">
    <source>
        <dbReference type="HAMAP-Rule" id="MF_01325"/>
    </source>
</evidence>